<name>A0A1J6IBX8_NICAT</name>
<feature type="transmembrane region" description="Helical" evidence="6">
    <location>
        <begin position="351"/>
        <end position="370"/>
    </location>
</feature>
<feature type="transmembrane region" description="Helical" evidence="6">
    <location>
        <begin position="425"/>
        <end position="450"/>
    </location>
</feature>
<dbReference type="SUPFAM" id="SSF56219">
    <property type="entry name" value="DNase I-like"/>
    <property type="match status" value="1"/>
</dbReference>
<dbReference type="PANTHER" id="PTHR42893:SF46">
    <property type="entry name" value="PROTEIN DETOXIFICATION 44, CHLOROPLASTIC"/>
    <property type="match status" value="1"/>
</dbReference>
<comment type="caution">
    <text evidence="6">Lacks conserved residue(s) required for the propagation of feature annotation.</text>
</comment>
<comment type="caution">
    <text evidence="10">The sequence shown here is derived from an EMBL/GenBank/DDBJ whole genome shotgun (WGS) entry which is preliminary data.</text>
</comment>
<comment type="subcellular location">
    <subcellularLocation>
        <location evidence="1">Membrane</location>
        <topology evidence="1">Multi-pass membrane protein</topology>
    </subcellularLocation>
</comment>
<evidence type="ECO:0000259" key="8">
    <source>
        <dbReference type="Pfam" id="PF03372"/>
    </source>
</evidence>
<dbReference type="InterPro" id="IPR002528">
    <property type="entry name" value="MATE_fam"/>
</dbReference>
<dbReference type="GO" id="GO:0016020">
    <property type="term" value="C:membrane"/>
    <property type="evidence" value="ECO:0007669"/>
    <property type="project" value="UniProtKB-SubCell"/>
</dbReference>
<feature type="transmembrane region" description="Helical" evidence="6">
    <location>
        <begin position="462"/>
        <end position="480"/>
    </location>
</feature>
<comment type="similarity">
    <text evidence="2 6">Belongs to the multi antimicrobial extrusion (MATE) (TC 2.A.66.1) family.</text>
</comment>
<dbReference type="Gene3D" id="3.60.10.10">
    <property type="entry name" value="Endonuclease/exonuclease/phosphatase"/>
    <property type="match status" value="1"/>
</dbReference>
<feature type="transmembrane region" description="Helical" evidence="6">
    <location>
        <begin position="382"/>
        <end position="405"/>
    </location>
</feature>
<protein>
    <recommendedName>
        <fullName evidence="6">Protein DETOXIFICATION</fullName>
    </recommendedName>
    <alternativeName>
        <fullName evidence="6">Multidrug and toxic compound extrusion protein</fullName>
    </alternativeName>
</protein>
<dbReference type="InterPro" id="IPR044644">
    <property type="entry name" value="DinF-like"/>
</dbReference>
<proteinExistence type="inferred from homology"/>
<dbReference type="Proteomes" id="UP000187609">
    <property type="component" value="Unassembled WGS sequence"/>
</dbReference>
<gene>
    <name evidence="10" type="primary">DTX44</name>
    <name evidence="10" type="ORF">A4A49_28898</name>
</gene>
<evidence type="ECO:0000259" key="9">
    <source>
        <dbReference type="Pfam" id="PF14111"/>
    </source>
</evidence>
<accession>A0A1J6IBX8</accession>
<keyword evidence="11" id="KW-1185">Reference proteome</keyword>
<dbReference type="GO" id="GO:0003824">
    <property type="term" value="F:catalytic activity"/>
    <property type="evidence" value="ECO:0007669"/>
    <property type="project" value="InterPro"/>
</dbReference>
<dbReference type="SMR" id="A0A1J6IBX8"/>
<dbReference type="Pfam" id="PF03372">
    <property type="entry name" value="Exo_endo_phos"/>
    <property type="match status" value="1"/>
</dbReference>
<dbReference type="InterPro" id="IPR036691">
    <property type="entry name" value="Endo/exonu/phosph_ase_sf"/>
</dbReference>
<dbReference type="CDD" id="cd13136">
    <property type="entry name" value="MATE_DinF_like"/>
    <property type="match status" value="1"/>
</dbReference>
<evidence type="ECO:0000256" key="1">
    <source>
        <dbReference type="ARBA" id="ARBA00004141"/>
    </source>
</evidence>
<feature type="transmembrane region" description="Helical" evidence="6">
    <location>
        <begin position="207"/>
        <end position="228"/>
    </location>
</feature>
<dbReference type="STRING" id="49451.A0A1J6IBX8"/>
<evidence type="ECO:0000256" key="6">
    <source>
        <dbReference type="RuleBase" id="RU004914"/>
    </source>
</evidence>
<dbReference type="GO" id="GO:0042910">
    <property type="term" value="F:xenobiotic transmembrane transporter activity"/>
    <property type="evidence" value="ECO:0007669"/>
    <property type="project" value="InterPro"/>
</dbReference>
<keyword evidence="5 6" id="KW-0472">Membrane</keyword>
<feature type="domain" description="DUF4283" evidence="9">
    <location>
        <begin position="719"/>
        <end position="804"/>
    </location>
</feature>
<dbReference type="NCBIfam" id="TIGR00797">
    <property type="entry name" value="matE"/>
    <property type="match status" value="1"/>
</dbReference>
<dbReference type="PANTHER" id="PTHR42893">
    <property type="entry name" value="PROTEIN DETOXIFICATION 44, CHLOROPLASTIC-RELATED"/>
    <property type="match status" value="1"/>
</dbReference>
<dbReference type="InterPro" id="IPR005135">
    <property type="entry name" value="Endo/exonuclease/phosphatase"/>
</dbReference>
<evidence type="ECO:0000256" key="7">
    <source>
        <dbReference type="SAM" id="MobiDB-lite"/>
    </source>
</evidence>
<dbReference type="Pfam" id="PF01554">
    <property type="entry name" value="MatE"/>
    <property type="match status" value="2"/>
</dbReference>
<feature type="region of interest" description="Disordered" evidence="7">
    <location>
        <begin position="60"/>
        <end position="94"/>
    </location>
</feature>
<dbReference type="InterPro" id="IPR025558">
    <property type="entry name" value="DUF4283"/>
</dbReference>
<feature type="domain" description="Endonuclease/exonuclease/phosphatase" evidence="8">
    <location>
        <begin position="1110"/>
        <end position="1243"/>
    </location>
</feature>
<keyword evidence="4 6" id="KW-1133">Transmembrane helix</keyword>
<feature type="region of interest" description="Disordered" evidence="7">
    <location>
        <begin position="1589"/>
        <end position="1617"/>
    </location>
</feature>
<feature type="compositionally biased region" description="Polar residues" evidence="7">
    <location>
        <begin position="60"/>
        <end position="76"/>
    </location>
</feature>
<reference evidence="10" key="1">
    <citation type="submission" date="2016-11" db="EMBL/GenBank/DDBJ databases">
        <title>The genome of Nicotiana attenuata.</title>
        <authorList>
            <person name="Xu S."/>
            <person name="Brockmoeller T."/>
            <person name="Gaquerel E."/>
            <person name="Navarro A."/>
            <person name="Kuhl H."/>
            <person name="Gase K."/>
            <person name="Ling Z."/>
            <person name="Zhou W."/>
            <person name="Kreitzer C."/>
            <person name="Stanke M."/>
            <person name="Tang H."/>
            <person name="Lyons E."/>
            <person name="Pandey P."/>
            <person name="Pandey S.P."/>
            <person name="Timmermann B."/>
            <person name="Baldwin I.T."/>
        </authorList>
    </citation>
    <scope>NUCLEOTIDE SEQUENCE [LARGE SCALE GENOMIC DNA]</scope>
    <source>
        <strain evidence="10">UT</strain>
    </source>
</reference>
<evidence type="ECO:0000256" key="4">
    <source>
        <dbReference type="ARBA" id="ARBA00022989"/>
    </source>
</evidence>
<feature type="transmembrane region" description="Helical" evidence="6">
    <location>
        <begin position="289"/>
        <end position="312"/>
    </location>
</feature>
<organism evidence="10 11">
    <name type="scientific">Nicotiana attenuata</name>
    <name type="common">Coyote tobacco</name>
    <dbReference type="NCBI Taxonomy" id="49451"/>
    <lineage>
        <taxon>Eukaryota</taxon>
        <taxon>Viridiplantae</taxon>
        <taxon>Streptophyta</taxon>
        <taxon>Embryophyta</taxon>
        <taxon>Tracheophyta</taxon>
        <taxon>Spermatophyta</taxon>
        <taxon>Magnoliopsida</taxon>
        <taxon>eudicotyledons</taxon>
        <taxon>Gunneridae</taxon>
        <taxon>Pentapetalae</taxon>
        <taxon>asterids</taxon>
        <taxon>lamiids</taxon>
        <taxon>Solanales</taxon>
        <taxon>Solanaceae</taxon>
        <taxon>Nicotianoideae</taxon>
        <taxon>Nicotianeae</taxon>
        <taxon>Nicotiana</taxon>
    </lineage>
</organism>
<feature type="transmembrane region" description="Helical" evidence="6">
    <location>
        <begin position="492"/>
        <end position="512"/>
    </location>
</feature>
<feature type="transmembrane region" description="Helical" evidence="6">
    <location>
        <begin position="248"/>
        <end position="268"/>
    </location>
</feature>
<dbReference type="GO" id="GO:0015297">
    <property type="term" value="F:antiporter activity"/>
    <property type="evidence" value="ECO:0007669"/>
    <property type="project" value="InterPro"/>
</dbReference>
<dbReference type="Gramene" id="OIS98015">
    <property type="protein sequence ID" value="OIS98015"/>
    <property type="gene ID" value="A4A49_28898"/>
</dbReference>
<sequence>MASALYHQNNPLFTRSLHHNNYNYNYFCYSTILPLKSNNTNCSARLRTTLIKSSRDKNRTVLSETSVDNSNSNCKSDSGESRVKSPDPDPGPDTDIQSSLLDSVTSLLKFDGIGWEIMSIALPAALALAADPITSLVDTAFVGHLGSVELAAVGISVSIFNLISKLFNVPLLNVTTSFVAEEQSLIAKGRPPGSQSKILLPSVSTSLLLALGLGIAETVGLSFGSGFLMNTMGISVDSPMRVPAEQFLTMRAFGAPPIVIALAAQGTFRGFKDTKTPLYAVGAGNLLNALLSPILIFPFGFGISGAATAAVISEYLTAFILMWKLNEKVLLIAPDIDVGRFAQYLKSGSLLIGRTLALLITTTLSTAMAAREGPIPMAGHQICVQVWLAVSLLTDALALAGQALLASGVSQGNYGQAREVVYKVLQIGALTGVTLGFSLFVGFEALSGLFSSDSEVLEIARYGTLFVAGSQPINAIAFVLDGLYYGVSDFEFAAYSMFLIGLVSSIFLLMAAPSFGLPGVWAGLFLFMTLRVIAGFLSDTIYYNAGFKSFDITKSSSRSEIWFEWVERSRKLKRTAYVSLKVMKWVTEVFNVASKEHNRAIRRWNMKDNHAEFYCNLKYNEYGRYISFIAVQGENRSIIITPEISLNAGWGDRVKKIQRFINVPDIERNVQTVRNPHLESSYTEAVRTNRWTSEGTRSSPIKCNRSKVIIPGGSELSDKDVLSRCIVGRVMTSTKETPTLNDIRRWACNTWKSTISVNVHEMNDSLFLFELPSRKEAEHILMGEWHWKKSKVHLDWWKPTTGCWSEKMKRDWVWIRLLGLPVNLWSEAVFKVIGDQCGGWIETEEETTLKNHLRWARIKVKGDGSKVPRDIQVESDGFLYKIPIWCEVPAMVTVVSREVDDGGQGLMENDRNDLTLAAEVGIFEGTDEENFSIQADKEKAMVISAEKERSTTKHQQFDNMQIGEGSITGDWAIEEALPLISLVNEEDNDPDFDTPIWVHQNIIRLSKEFGVDFQGCEEEALQLFMKIDGKRRESIVSTTMTMEAVTPKKKGSKEESKIEGEIREIVRELWAYRWVKFAQLEASGTRGGILIMWDSRVWEGEISSLGMYSITCKFIGKSQEFDWHLSSVYAPNDRVEKEEVCWELGATRGLFSGPWVVCGDFNTVRFPSEKKNCNNFTRSMEEFTGFIEDMGLVDLMLGGKFTWRKGVNHNIAARLDRFLVSEKWDEGFRNIKQSILHRVTSDHSPLMLQCGNWEPVKSYFKFENWWLLTEGFKDKIKNWWNSFSCAGRPDYVLAFKLKALKGKLKEWSKSTQGNLDMQKLNILNQLAELEETQELRILNEEEIHKKTTLLLDFEEIARKEEIAWRQRSRAIWLKEGDRNTKFFHRTANVHKRYNNIDKLLVNGETVENPEDIKKEIVTFYQNLYTETEEWRPQCNLRECPTISLEDNQMLLSTFEPQEIWESVKACAGDKAPGPDGYTMAFYTKCWEVISPKVIAAVQNFQENRVFEKSFNATFVALIPKKVGAKELKDFRPISLIGSIYKIISKILTERLKKVMCKLVDTQQMAFIKGRQIMDAILIANECVDARMKSKNPGHSVQQEGRGNGDQESENPEPKFDDEVAMEVCHNRAIFVEECNQGKVWDGRKLDN</sequence>
<evidence type="ECO:0000313" key="10">
    <source>
        <dbReference type="EMBL" id="OIS98015.1"/>
    </source>
</evidence>
<evidence type="ECO:0000256" key="3">
    <source>
        <dbReference type="ARBA" id="ARBA00022692"/>
    </source>
</evidence>
<evidence type="ECO:0000313" key="11">
    <source>
        <dbReference type="Proteomes" id="UP000187609"/>
    </source>
</evidence>
<feature type="compositionally biased region" description="Basic and acidic residues" evidence="7">
    <location>
        <begin position="77"/>
        <end position="87"/>
    </location>
</feature>
<dbReference type="Pfam" id="PF14111">
    <property type="entry name" value="DUF4283"/>
    <property type="match status" value="1"/>
</dbReference>
<evidence type="ECO:0000256" key="2">
    <source>
        <dbReference type="ARBA" id="ARBA00010199"/>
    </source>
</evidence>
<evidence type="ECO:0000256" key="5">
    <source>
        <dbReference type="ARBA" id="ARBA00023136"/>
    </source>
</evidence>
<dbReference type="EMBL" id="MJEQ01037192">
    <property type="protein sequence ID" value="OIS98015.1"/>
    <property type="molecule type" value="Genomic_DNA"/>
</dbReference>
<keyword evidence="3 6" id="KW-0812">Transmembrane</keyword>